<feature type="signal peptide" evidence="2">
    <location>
        <begin position="1"/>
        <end position="17"/>
    </location>
</feature>
<comment type="caution">
    <text evidence="3">The sequence shown here is derived from an EMBL/GenBank/DDBJ whole genome shotgun (WGS) entry which is preliminary data.</text>
</comment>
<sequence>MEKVLLWLLIFVCHSHQMPQLDVDVFTTTETTDTTTENAKSLEKISRVTEETRSLEKISRVTEETRSLEKISPVTEETKSLEKISLATEATAVSVQTSVNFSSYGPSVVFEDFKPSNYYRPDGNPIFERPSPQVTHEVFHKPEYFARPNKQTYHLPPKSSDSNVVFPQATQEHYSQYSHPDNRSNGPESRGPHTFTEVLPQPQSKPMKHDFGGAHHASAYDNFYERHFGKYHVNEMSQYSDVIHGPPKVYHSVTTHKKDPWKSMLKVLATVLPVGLLLASFPPTVIKVDSKQYPYQFQKNSTTFSPNIITGRYKALRKMSPGSKIDGEDKSPGYLNDCLKKKICGTLKSNYSHSELETLHQNYKLNWTADNSPTMVEIANAAASADPESCQVFVCSD</sequence>
<evidence type="ECO:0000313" key="3">
    <source>
        <dbReference type="EMBL" id="KAF0759824.1"/>
    </source>
</evidence>
<name>A0A6G0YQJ3_APHCR</name>
<dbReference type="Proteomes" id="UP000478052">
    <property type="component" value="Unassembled WGS sequence"/>
</dbReference>
<evidence type="ECO:0000256" key="1">
    <source>
        <dbReference type="SAM" id="MobiDB-lite"/>
    </source>
</evidence>
<feature type="compositionally biased region" description="Polar residues" evidence="1">
    <location>
        <begin position="173"/>
        <end position="187"/>
    </location>
</feature>
<keyword evidence="2" id="KW-0732">Signal</keyword>
<feature type="region of interest" description="Disordered" evidence="1">
    <location>
        <begin position="173"/>
        <end position="203"/>
    </location>
</feature>
<proteinExistence type="predicted"/>
<evidence type="ECO:0000256" key="2">
    <source>
        <dbReference type="SAM" id="SignalP"/>
    </source>
</evidence>
<gene>
    <name evidence="3" type="ORF">FWK35_00022433</name>
</gene>
<keyword evidence="4" id="KW-1185">Reference proteome</keyword>
<feature type="chain" id="PRO_5026000947" evidence="2">
    <location>
        <begin position="18"/>
        <end position="397"/>
    </location>
</feature>
<reference evidence="3 4" key="1">
    <citation type="submission" date="2019-08" db="EMBL/GenBank/DDBJ databases">
        <title>Whole genome of Aphis craccivora.</title>
        <authorList>
            <person name="Voronova N.V."/>
            <person name="Shulinski R.S."/>
            <person name="Bandarenka Y.V."/>
            <person name="Zhorov D.G."/>
            <person name="Warner D."/>
        </authorList>
    </citation>
    <scope>NUCLEOTIDE SEQUENCE [LARGE SCALE GENOMIC DNA]</scope>
    <source>
        <strain evidence="3">180601</strain>
        <tissue evidence="3">Whole Body</tissue>
    </source>
</reference>
<accession>A0A6G0YQJ3</accession>
<protein>
    <submittedName>
        <fullName evidence="3">Uncharacterized protein</fullName>
    </submittedName>
</protein>
<organism evidence="3 4">
    <name type="scientific">Aphis craccivora</name>
    <name type="common">Cowpea aphid</name>
    <dbReference type="NCBI Taxonomy" id="307492"/>
    <lineage>
        <taxon>Eukaryota</taxon>
        <taxon>Metazoa</taxon>
        <taxon>Ecdysozoa</taxon>
        <taxon>Arthropoda</taxon>
        <taxon>Hexapoda</taxon>
        <taxon>Insecta</taxon>
        <taxon>Pterygota</taxon>
        <taxon>Neoptera</taxon>
        <taxon>Paraneoptera</taxon>
        <taxon>Hemiptera</taxon>
        <taxon>Sternorrhyncha</taxon>
        <taxon>Aphidomorpha</taxon>
        <taxon>Aphidoidea</taxon>
        <taxon>Aphididae</taxon>
        <taxon>Aphidini</taxon>
        <taxon>Aphis</taxon>
        <taxon>Aphis</taxon>
    </lineage>
</organism>
<dbReference type="AlphaFoldDB" id="A0A6G0YQJ3"/>
<dbReference type="EMBL" id="VUJU01002874">
    <property type="protein sequence ID" value="KAF0759824.1"/>
    <property type="molecule type" value="Genomic_DNA"/>
</dbReference>
<dbReference type="OrthoDB" id="6372754at2759"/>
<evidence type="ECO:0000313" key="4">
    <source>
        <dbReference type="Proteomes" id="UP000478052"/>
    </source>
</evidence>